<keyword evidence="10" id="KW-1185">Reference proteome</keyword>
<feature type="domain" description="EGF-like calcium-binding" evidence="7">
    <location>
        <begin position="16"/>
        <end position="50"/>
    </location>
</feature>
<dbReference type="GO" id="GO:0005509">
    <property type="term" value="F:calcium ion binding"/>
    <property type="evidence" value="ECO:0007669"/>
    <property type="project" value="InterPro"/>
</dbReference>
<evidence type="ECO:0000313" key="9">
    <source>
        <dbReference type="EMBL" id="KAJ8714769.1"/>
    </source>
</evidence>
<keyword evidence="4" id="KW-0732">Signal</keyword>
<dbReference type="SMART" id="SM00179">
    <property type="entry name" value="EGF_CA"/>
    <property type="match status" value="2"/>
</dbReference>
<dbReference type="InterPro" id="IPR001881">
    <property type="entry name" value="EGF-like_Ca-bd_dom"/>
</dbReference>
<feature type="domain" description="EGF-like calcium-binding" evidence="7">
    <location>
        <begin position="67"/>
        <end position="101"/>
    </location>
</feature>
<dbReference type="PANTHER" id="PTHR47333">
    <property type="entry name" value="VON WILLEBRAND FACTOR C AND EGF DOMAIN-CONTAINING PROTEIN"/>
    <property type="match status" value="1"/>
</dbReference>
<evidence type="ECO:0000313" key="10">
    <source>
        <dbReference type="Proteomes" id="UP001231518"/>
    </source>
</evidence>
<keyword evidence="5" id="KW-1015">Disulfide bond</keyword>
<evidence type="ECO:0000256" key="3">
    <source>
        <dbReference type="ARBA" id="ARBA00022536"/>
    </source>
</evidence>
<dbReference type="AlphaFoldDB" id="A0AAD7YHW9"/>
<comment type="caution">
    <text evidence="9">The sequence shown here is derived from an EMBL/GenBank/DDBJ whole genome shotgun (WGS) entry which is preliminary data.</text>
</comment>
<proteinExistence type="predicted"/>
<reference evidence="9" key="1">
    <citation type="submission" date="2023-03" db="EMBL/GenBank/DDBJ databases">
        <title>Chromosome-level genomes of two armyworms, Mythimna separata and Mythimna loreyi, provide insights into the biosynthesis and reception of sex pheromones.</title>
        <authorList>
            <person name="Zhao H."/>
        </authorList>
    </citation>
    <scope>NUCLEOTIDE SEQUENCE</scope>
    <source>
        <strain evidence="9">BeijingLab</strain>
        <tissue evidence="9">Pupa</tissue>
    </source>
</reference>
<dbReference type="PANTHER" id="PTHR47333:SF4">
    <property type="entry name" value="EGF-LIKE DOMAIN-CONTAINING PROTEIN"/>
    <property type="match status" value="1"/>
</dbReference>
<evidence type="ECO:0000256" key="6">
    <source>
        <dbReference type="ARBA" id="ARBA00023180"/>
    </source>
</evidence>
<evidence type="ECO:0000256" key="2">
    <source>
        <dbReference type="ARBA" id="ARBA00022525"/>
    </source>
</evidence>
<feature type="domain" description="EGF-like" evidence="8">
    <location>
        <begin position="14"/>
        <end position="50"/>
    </location>
</feature>
<keyword evidence="3" id="KW-0245">EGF-like domain</keyword>
<evidence type="ECO:0000256" key="4">
    <source>
        <dbReference type="ARBA" id="ARBA00022729"/>
    </source>
</evidence>
<dbReference type="SUPFAM" id="SSF57184">
    <property type="entry name" value="Growth factor receptor domain"/>
    <property type="match status" value="1"/>
</dbReference>
<evidence type="ECO:0000256" key="5">
    <source>
        <dbReference type="ARBA" id="ARBA00023157"/>
    </source>
</evidence>
<protein>
    <submittedName>
        <fullName evidence="9">Uncharacterized protein</fullName>
    </submittedName>
</protein>
<gene>
    <name evidence="9" type="ORF">PYW07_002994</name>
</gene>
<evidence type="ECO:0000259" key="8">
    <source>
        <dbReference type="SMART" id="SM00181"/>
    </source>
</evidence>
<dbReference type="GO" id="GO:0005576">
    <property type="term" value="C:extracellular region"/>
    <property type="evidence" value="ECO:0007669"/>
    <property type="project" value="UniProtKB-SubCell"/>
</dbReference>
<dbReference type="InterPro" id="IPR052080">
    <property type="entry name" value="vWF_C/EGF_Fibrillin"/>
</dbReference>
<feature type="domain" description="EGF-like" evidence="8">
    <location>
        <begin position="65"/>
        <end position="101"/>
    </location>
</feature>
<keyword evidence="6" id="KW-0325">Glycoprotein</keyword>
<dbReference type="EMBL" id="JARGEI010000019">
    <property type="protein sequence ID" value="KAJ8714769.1"/>
    <property type="molecule type" value="Genomic_DNA"/>
</dbReference>
<evidence type="ECO:0000256" key="1">
    <source>
        <dbReference type="ARBA" id="ARBA00004613"/>
    </source>
</evidence>
<dbReference type="SMART" id="SM00181">
    <property type="entry name" value="EGF"/>
    <property type="match status" value="2"/>
</dbReference>
<comment type="subcellular location">
    <subcellularLocation>
        <location evidence="1">Secreted</location>
    </subcellularLocation>
</comment>
<dbReference type="Gene3D" id="2.10.25.10">
    <property type="entry name" value="Laminin"/>
    <property type="match status" value="2"/>
</dbReference>
<sequence length="107" mass="11424">MTAWLVSVSTMIYEKDPDRCSPGVCINTEGGFACDCDAGYQPSDDGMACIVMTAWLVSVSTMIYEKDPDRCSPGVCINTEGGFACDCDAGYQPSDDGMACIGEYDDL</sequence>
<name>A0AAD7YHW9_MYTSE</name>
<accession>A0AAD7YHW9</accession>
<dbReference type="InterPro" id="IPR000742">
    <property type="entry name" value="EGF"/>
</dbReference>
<dbReference type="InterPro" id="IPR009030">
    <property type="entry name" value="Growth_fac_rcpt_cys_sf"/>
</dbReference>
<keyword evidence="2" id="KW-0964">Secreted</keyword>
<dbReference type="Pfam" id="PF07645">
    <property type="entry name" value="EGF_CA"/>
    <property type="match status" value="2"/>
</dbReference>
<dbReference type="Proteomes" id="UP001231518">
    <property type="component" value="Chromosome 13"/>
</dbReference>
<dbReference type="CDD" id="cd00054">
    <property type="entry name" value="EGF_CA"/>
    <property type="match status" value="2"/>
</dbReference>
<evidence type="ECO:0000259" key="7">
    <source>
        <dbReference type="SMART" id="SM00179"/>
    </source>
</evidence>
<organism evidence="9 10">
    <name type="scientific">Mythimna separata</name>
    <name type="common">Oriental armyworm</name>
    <name type="synonym">Pseudaletia separata</name>
    <dbReference type="NCBI Taxonomy" id="271217"/>
    <lineage>
        <taxon>Eukaryota</taxon>
        <taxon>Metazoa</taxon>
        <taxon>Ecdysozoa</taxon>
        <taxon>Arthropoda</taxon>
        <taxon>Hexapoda</taxon>
        <taxon>Insecta</taxon>
        <taxon>Pterygota</taxon>
        <taxon>Neoptera</taxon>
        <taxon>Endopterygota</taxon>
        <taxon>Lepidoptera</taxon>
        <taxon>Glossata</taxon>
        <taxon>Ditrysia</taxon>
        <taxon>Noctuoidea</taxon>
        <taxon>Noctuidae</taxon>
        <taxon>Noctuinae</taxon>
        <taxon>Hadenini</taxon>
        <taxon>Mythimna</taxon>
    </lineage>
</organism>
<dbReference type="InterPro" id="IPR049883">
    <property type="entry name" value="NOTCH1_EGF-like"/>
</dbReference>